<evidence type="ECO:0000259" key="6">
    <source>
        <dbReference type="PROSITE" id="PS50089"/>
    </source>
</evidence>
<feature type="compositionally biased region" description="Polar residues" evidence="5">
    <location>
        <begin position="211"/>
        <end position="229"/>
    </location>
</feature>
<gene>
    <name evidence="7" type="ORF">MBJ925_LOCUS23534</name>
</gene>
<dbReference type="InterPro" id="IPR013083">
    <property type="entry name" value="Znf_RING/FYVE/PHD"/>
</dbReference>
<dbReference type="InterPro" id="IPR001841">
    <property type="entry name" value="Znf_RING"/>
</dbReference>
<dbReference type="GO" id="GO:0005634">
    <property type="term" value="C:nucleus"/>
    <property type="evidence" value="ECO:0007669"/>
    <property type="project" value="TreeGrafter"/>
</dbReference>
<evidence type="ECO:0000313" key="7">
    <source>
        <dbReference type="EMBL" id="CAF2107383.1"/>
    </source>
</evidence>
<dbReference type="PROSITE" id="PS50089">
    <property type="entry name" value="ZF_RING_2"/>
    <property type="match status" value="1"/>
</dbReference>
<feature type="compositionally biased region" description="Polar residues" evidence="5">
    <location>
        <begin position="95"/>
        <end position="105"/>
    </location>
</feature>
<dbReference type="Proteomes" id="UP000663824">
    <property type="component" value="Unassembled WGS sequence"/>
</dbReference>
<evidence type="ECO:0000256" key="2">
    <source>
        <dbReference type="ARBA" id="ARBA00022771"/>
    </source>
</evidence>
<keyword evidence="3" id="KW-0862">Zinc</keyword>
<dbReference type="GO" id="GO:0006511">
    <property type="term" value="P:ubiquitin-dependent protein catabolic process"/>
    <property type="evidence" value="ECO:0007669"/>
    <property type="project" value="TreeGrafter"/>
</dbReference>
<keyword evidence="1" id="KW-0479">Metal-binding</keyword>
<reference evidence="7" key="1">
    <citation type="submission" date="2021-02" db="EMBL/GenBank/DDBJ databases">
        <authorList>
            <person name="Nowell W R."/>
        </authorList>
    </citation>
    <scope>NUCLEOTIDE SEQUENCE</scope>
</reference>
<evidence type="ECO:0000313" key="8">
    <source>
        <dbReference type="Proteomes" id="UP000663824"/>
    </source>
</evidence>
<feature type="domain" description="RING-type" evidence="6">
    <location>
        <begin position="355"/>
        <end position="396"/>
    </location>
</feature>
<feature type="region of interest" description="Disordered" evidence="5">
    <location>
        <begin position="95"/>
        <end position="249"/>
    </location>
</feature>
<feature type="compositionally biased region" description="Polar residues" evidence="5">
    <location>
        <begin position="28"/>
        <end position="51"/>
    </location>
</feature>
<dbReference type="GO" id="GO:0008270">
    <property type="term" value="F:zinc ion binding"/>
    <property type="evidence" value="ECO:0007669"/>
    <property type="project" value="UniProtKB-KW"/>
</dbReference>
<dbReference type="AlphaFoldDB" id="A0A816U785"/>
<dbReference type="InterPro" id="IPR051834">
    <property type="entry name" value="RING_finger_E3_ligase"/>
</dbReference>
<accession>A0A816U785</accession>
<protein>
    <recommendedName>
        <fullName evidence="6">RING-type domain-containing protein</fullName>
    </recommendedName>
</protein>
<feature type="region of interest" description="Disordered" evidence="5">
    <location>
        <begin position="1"/>
        <end position="56"/>
    </location>
</feature>
<sequence>MSRQNSNRSFLPPHHTSSDNASRRFRPSSAQNDFSYSQYSSQRQMNHNNHYSGLPFNHATTASSSSAPYYHFENPSAASFARHPPWFDYEMEGHNSSIPRSSHQNNHTKRQRRISTAAAAAATAVPTTASNSQTYHHREPKRSRNDENQRVQHNHSLNHQYSSNNTNQRSRQSQPTNPTAHYVPYFARSTNYGSHNHSMQPPRHFHHQPSPVMTSNNRQSILSSHQRSGISFEPTSHRPPSFHRTSMTTHIHQRPSSSFLLTDLLHRVIDAQAASYYDNYVHYHPSFDMISYAWMSPSHEVFSLPTTFNIQFGEFFDSIIPDETPVVGLTDSELEKLPTIIHKKNSTNIKADDKCAICLSEYIVNEKLKRLRCKHYFHSECIDPWLKTSTRCPICRGEQTR</sequence>
<proteinExistence type="predicted"/>
<evidence type="ECO:0000256" key="4">
    <source>
        <dbReference type="PROSITE-ProRule" id="PRU00175"/>
    </source>
</evidence>
<evidence type="ECO:0000256" key="5">
    <source>
        <dbReference type="SAM" id="MobiDB-lite"/>
    </source>
</evidence>
<dbReference type="PANTHER" id="PTHR45931:SF3">
    <property type="entry name" value="RING ZINC FINGER-CONTAINING PROTEIN"/>
    <property type="match status" value="1"/>
</dbReference>
<dbReference type="Pfam" id="PF13639">
    <property type="entry name" value="zf-RING_2"/>
    <property type="match status" value="1"/>
</dbReference>
<evidence type="ECO:0000256" key="3">
    <source>
        <dbReference type="ARBA" id="ARBA00022833"/>
    </source>
</evidence>
<comment type="caution">
    <text evidence="7">The sequence shown here is derived from an EMBL/GenBank/DDBJ whole genome shotgun (WGS) entry which is preliminary data.</text>
</comment>
<dbReference type="GO" id="GO:0061630">
    <property type="term" value="F:ubiquitin protein ligase activity"/>
    <property type="evidence" value="ECO:0007669"/>
    <property type="project" value="TreeGrafter"/>
</dbReference>
<dbReference type="SMART" id="SM00184">
    <property type="entry name" value="RING"/>
    <property type="match status" value="1"/>
</dbReference>
<dbReference type="EMBL" id="CAJNRE010012104">
    <property type="protein sequence ID" value="CAF2107383.1"/>
    <property type="molecule type" value="Genomic_DNA"/>
</dbReference>
<feature type="compositionally biased region" description="Low complexity" evidence="5">
    <location>
        <begin position="160"/>
        <end position="174"/>
    </location>
</feature>
<name>A0A816U785_9BILA</name>
<dbReference type="Gene3D" id="3.30.40.10">
    <property type="entry name" value="Zinc/RING finger domain, C3HC4 (zinc finger)"/>
    <property type="match status" value="1"/>
</dbReference>
<keyword evidence="2 4" id="KW-0863">Zinc-finger</keyword>
<dbReference type="PANTHER" id="PTHR45931">
    <property type="entry name" value="SI:CH211-59O9.10"/>
    <property type="match status" value="1"/>
</dbReference>
<dbReference type="SUPFAM" id="SSF57850">
    <property type="entry name" value="RING/U-box"/>
    <property type="match status" value="1"/>
</dbReference>
<feature type="compositionally biased region" description="Polar residues" evidence="5">
    <location>
        <begin position="188"/>
        <end position="199"/>
    </location>
</feature>
<dbReference type="CDD" id="cd16454">
    <property type="entry name" value="RING-H2_PA-TM-RING"/>
    <property type="match status" value="1"/>
</dbReference>
<organism evidence="7 8">
    <name type="scientific">Rotaria magnacalcarata</name>
    <dbReference type="NCBI Taxonomy" id="392030"/>
    <lineage>
        <taxon>Eukaryota</taxon>
        <taxon>Metazoa</taxon>
        <taxon>Spiralia</taxon>
        <taxon>Gnathifera</taxon>
        <taxon>Rotifera</taxon>
        <taxon>Eurotatoria</taxon>
        <taxon>Bdelloidea</taxon>
        <taxon>Philodinida</taxon>
        <taxon>Philodinidae</taxon>
        <taxon>Rotaria</taxon>
    </lineage>
</organism>
<feature type="compositionally biased region" description="Low complexity" evidence="5">
    <location>
        <begin position="116"/>
        <end position="129"/>
    </location>
</feature>
<evidence type="ECO:0000256" key="1">
    <source>
        <dbReference type="ARBA" id="ARBA00022723"/>
    </source>
</evidence>